<dbReference type="InterPro" id="IPR019153">
    <property type="entry name" value="DDRGK_dom-contain"/>
</dbReference>
<dbReference type="OMA" id="VEHGNKV"/>
<feature type="region of interest" description="Disordered" evidence="5">
    <location>
        <begin position="37"/>
        <end position="77"/>
    </location>
</feature>
<dbReference type="PANTHER" id="PTHR48176">
    <property type="entry name" value="DDRGK DOMAIN-CONTAINING PROTEIN 1"/>
    <property type="match status" value="1"/>
</dbReference>
<evidence type="ECO:0000256" key="1">
    <source>
        <dbReference type="ARBA" id="ARBA00004167"/>
    </source>
</evidence>
<keyword evidence="3 6" id="KW-1133">Transmembrane helix</keyword>
<feature type="region of interest" description="Disordered" evidence="5">
    <location>
        <begin position="296"/>
        <end position="321"/>
    </location>
</feature>
<evidence type="ECO:0000256" key="3">
    <source>
        <dbReference type="ARBA" id="ARBA00022989"/>
    </source>
</evidence>
<dbReference type="GO" id="GO:0016020">
    <property type="term" value="C:membrane"/>
    <property type="evidence" value="ECO:0007669"/>
    <property type="project" value="UniProtKB-SubCell"/>
</dbReference>
<evidence type="ECO:0008006" key="9">
    <source>
        <dbReference type="Google" id="ProtNLM"/>
    </source>
</evidence>
<dbReference type="SUPFAM" id="SSF46785">
    <property type="entry name" value="Winged helix' DNA-binding domain"/>
    <property type="match status" value="2"/>
</dbReference>
<dbReference type="AlphaFoldDB" id="A0A9R1R763"/>
<dbReference type="PANTHER" id="PTHR48176:SF1">
    <property type="entry name" value="DDRGK DOMAIN-CONTAINING PROTEIN 1"/>
    <property type="match status" value="1"/>
</dbReference>
<dbReference type="Pfam" id="PF09756">
    <property type="entry name" value="DDRGK"/>
    <property type="match status" value="2"/>
</dbReference>
<reference evidence="7 8" key="1">
    <citation type="submission" date="2017-09" db="EMBL/GenBank/DDBJ databases">
        <authorList>
            <consortium name="International Durum Wheat Genome Sequencing Consortium (IDWGSC)"/>
            <person name="Milanesi L."/>
        </authorList>
    </citation>
    <scope>NUCLEOTIDE SEQUENCE [LARGE SCALE GENOMIC DNA]</scope>
    <source>
        <strain evidence="8">cv. Svevo</strain>
    </source>
</reference>
<dbReference type="InterPro" id="IPR036390">
    <property type="entry name" value="WH_DNA-bd_sf"/>
</dbReference>
<evidence type="ECO:0000256" key="5">
    <source>
        <dbReference type="SAM" id="MobiDB-lite"/>
    </source>
</evidence>
<sequence length="321" mass="36103">MDGAGGIFAAVVCALLVFAIFPLLLWRRRSDATAAVDNHRLPPQPLQANEAARNSRRTNQDRYEEMRRKKDEEREAQERLLEEEAMARKAKEEEAAALEFEKWKGAFSVDAEGTTESETQDGGQGLLHNFVEYIKKQKCVPLEDLAGEFGMRTQVTEEPFYIRRLDVDIGQIHTQPRLSSAGSDAWRPVATAVVHNLASVQIVPKSEAMSRSSLLKTAETRCFQIHHFLALSMSDCINRIITLEGMDRLSGVMDDRGKFIYISIEEMQAVADYIRKHGRVSISHLANNSNEFIDLEPKPLYDEKEESHQDESAPAGVVAEA</sequence>
<keyword evidence="2 6" id="KW-0812">Transmembrane</keyword>
<evidence type="ECO:0000256" key="4">
    <source>
        <dbReference type="ARBA" id="ARBA00023136"/>
    </source>
</evidence>
<dbReference type="InterPro" id="IPR036388">
    <property type="entry name" value="WH-like_DNA-bd_sf"/>
</dbReference>
<evidence type="ECO:0000313" key="8">
    <source>
        <dbReference type="Proteomes" id="UP000324705"/>
    </source>
</evidence>
<dbReference type="Gene3D" id="1.10.10.10">
    <property type="entry name" value="Winged helix-like DNA-binding domain superfamily/Winged helix DNA-binding domain"/>
    <property type="match status" value="2"/>
</dbReference>
<keyword evidence="4 6" id="KW-0472">Membrane</keyword>
<feature type="transmembrane region" description="Helical" evidence="6">
    <location>
        <begin position="6"/>
        <end position="26"/>
    </location>
</feature>
<dbReference type="Proteomes" id="UP000324705">
    <property type="component" value="Chromosome 2A"/>
</dbReference>
<gene>
    <name evidence="7" type="ORF">TRITD_2Av1G141540</name>
</gene>
<organism evidence="7 8">
    <name type="scientific">Triticum turgidum subsp. durum</name>
    <name type="common">Durum wheat</name>
    <name type="synonym">Triticum durum</name>
    <dbReference type="NCBI Taxonomy" id="4567"/>
    <lineage>
        <taxon>Eukaryota</taxon>
        <taxon>Viridiplantae</taxon>
        <taxon>Streptophyta</taxon>
        <taxon>Embryophyta</taxon>
        <taxon>Tracheophyta</taxon>
        <taxon>Spermatophyta</taxon>
        <taxon>Magnoliopsida</taxon>
        <taxon>Liliopsida</taxon>
        <taxon>Poales</taxon>
        <taxon>Poaceae</taxon>
        <taxon>BOP clade</taxon>
        <taxon>Pooideae</taxon>
        <taxon>Triticodae</taxon>
        <taxon>Triticeae</taxon>
        <taxon>Triticinae</taxon>
        <taxon>Triticum</taxon>
    </lineage>
</organism>
<dbReference type="InterPro" id="IPR050899">
    <property type="entry name" value="DDRGK_domain-containing"/>
</dbReference>
<feature type="compositionally biased region" description="Basic and acidic residues" evidence="5">
    <location>
        <begin position="58"/>
        <end position="77"/>
    </location>
</feature>
<keyword evidence="8" id="KW-1185">Reference proteome</keyword>
<evidence type="ECO:0000313" key="7">
    <source>
        <dbReference type="EMBL" id="VAH30833.1"/>
    </source>
</evidence>
<dbReference type="EMBL" id="LT934113">
    <property type="protein sequence ID" value="VAH30833.1"/>
    <property type="molecule type" value="Genomic_DNA"/>
</dbReference>
<evidence type="ECO:0000256" key="6">
    <source>
        <dbReference type="SAM" id="Phobius"/>
    </source>
</evidence>
<name>A0A9R1R763_TRITD</name>
<dbReference type="SMART" id="SM01128">
    <property type="entry name" value="DDRGK"/>
    <property type="match status" value="1"/>
</dbReference>
<dbReference type="GO" id="GO:0044389">
    <property type="term" value="F:ubiquitin-like protein ligase binding"/>
    <property type="evidence" value="ECO:0007669"/>
    <property type="project" value="TreeGrafter"/>
</dbReference>
<protein>
    <recommendedName>
        <fullName evidence="9">DDRGK domain-containing protein 1</fullName>
    </recommendedName>
</protein>
<evidence type="ECO:0000256" key="2">
    <source>
        <dbReference type="ARBA" id="ARBA00022692"/>
    </source>
</evidence>
<dbReference type="Gramene" id="TRITD2Av1G141540.3">
    <property type="protein sequence ID" value="TRITD2Av1G141540.3"/>
    <property type="gene ID" value="TRITD2Av1G141540"/>
</dbReference>
<feature type="compositionally biased region" description="Basic and acidic residues" evidence="5">
    <location>
        <begin position="296"/>
        <end position="311"/>
    </location>
</feature>
<accession>A0A9R1R763</accession>
<comment type="subcellular location">
    <subcellularLocation>
        <location evidence="1">Membrane</location>
        <topology evidence="1">Single-pass membrane protein</topology>
    </subcellularLocation>
</comment>
<proteinExistence type="predicted"/>